<dbReference type="EMBL" id="REFS01000010">
    <property type="protein sequence ID" value="RMB08311.1"/>
    <property type="molecule type" value="Genomic_DNA"/>
</dbReference>
<gene>
    <name evidence="2" type="ORF">ATH50_3524</name>
</gene>
<evidence type="ECO:0000313" key="3">
    <source>
        <dbReference type="Proteomes" id="UP000277326"/>
    </source>
</evidence>
<reference evidence="2 3" key="1">
    <citation type="journal article" date="2015" name="Stand. Genomic Sci.">
        <title>Genomic Encyclopedia of Bacterial and Archaeal Type Strains, Phase III: the genomes of soil and plant-associated and newly described type strains.</title>
        <authorList>
            <person name="Whitman W.B."/>
            <person name="Woyke T."/>
            <person name="Klenk H.P."/>
            <person name="Zhou Y."/>
            <person name="Lilburn T.G."/>
            <person name="Beck B.J."/>
            <person name="De Vos P."/>
            <person name="Vandamme P."/>
            <person name="Eisen J.A."/>
            <person name="Garrity G."/>
            <person name="Hugenholtz P."/>
            <person name="Kyrpides N.C."/>
        </authorList>
    </citation>
    <scope>NUCLEOTIDE SEQUENCE [LARGE SCALE GENOMIC DNA]</scope>
    <source>
        <strain evidence="2 3">CGMCC 1.10124</strain>
    </source>
</reference>
<proteinExistence type="predicted"/>
<evidence type="ECO:0000256" key="1">
    <source>
        <dbReference type="SAM" id="MobiDB-lite"/>
    </source>
</evidence>
<organism evidence="2 3">
    <name type="scientific">Haloplanus aerogenes</name>
    <dbReference type="NCBI Taxonomy" id="660522"/>
    <lineage>
        <taxon>Archaea</taxon>
        <taxon>Methanobacteriati</taxon>
        <taxon>Methanobacteriota</taxon>
        <taxon>Stenosarchaea group</taxon>
        <taxon>Halobacteria</taxon>
        <taxon>Halobacteriales</taxon>
        <taxon>Haloferacaceae</taxon>
        <taxon>Haloplanus</taxon>
    </lineage>
</organism>
<feature type="compositionally biased region" description="Low complexity" evidence="1">
    <location>
        <begin position="29"/>
        <end position="59"/>
    </location>
</feature>
<feature type="region of interest" description="Disordered" evidence="1">
    <location>
        <begin position="28"/>
        <end position="61"/>
    </location>
</feature>
<sequence>MAQRLWISVAIAVLLFTAGCAGFTGANQETPTSTGSPAPSSTGATTPTATSPSTSEGAAYPAGWSERGVENTTVAFQSHYRTLLTGPSATIAYQSRVIESTEPRTNTTLDMAVDTGEQHVYAAIDGKTAHREFYFADGTLSTWSVQNQTLVGQSEASFIRVAQSFDSRVLKSQLLTYKLEHTATRTQQGRTALVYIVTGVYPNAVSQSYGAATNATGHIVVAESGRILEIETTVTYANGTLAYRYTQTDLGETSVSEPTWVQAA</sequence>
<comment type="caution">
    <text evidence="2">The sequence shown here is derived from an EMBL/GenBank/DDBJ whole genome shotgun (WGS) entry which is preliminary data.</text>
</comment>
<dbReference type="Proteomes" id="UP000277326">
    <property type="component" value="Unassembled WGS sequence"/>
</dbReference>
<name>A0A3M0CFC2_9EURY</name>
<protein>
    <submittedName>
        <fullName evidence="2">Uncharacterized protein</fullName>
    </submittedName>
</protein>
<dbReference type="PROSITE" id="PS51257">
    <property type="entry name" value="PROKAR_LIPOPROTEIN"/>
    <property type="match status" value="1"/>
</dbReference>
<accession>A0A3M0CFC2</accession>
<dbReference type="AlphaFoldDB" id="A0A3M0CFC2"/>
<evidence type="ECO:0000313" key="2">
    <source>
        <dbReference type="EMBL" id="RMB08311.1"/>
    </source>
</evidence>